<name>A0A7X8SH94_9BACT</name>
<evidence type="ECO:0008006" key="5">
    <source>
        <dbReference type="Google" id="ProtNLM"/>
    </source>
</evidence>
<evidence type="ECO:0000313" key="4">
    <source>
        <dbReference type="Proteomes" id="UP000585050"/>
    </source>
</evidence>
<proteinExistence type="predicted"/>
<dbReference type="AlphaFoldDB" id="A0A7X8SH94"/>
<comment type="caution">
    <text evidence="3">The sequence shown here is derived from an EMBL/GenBank/DDBJ whole genome shotgun (WGS) entry which is preliminary data.</text>
</comment>
<accession>A0A7X8SH94</accession>
<feature type="region of interest" description="Disordered" evidence="1">
    <location>
        <begin position="23"/>
        <end position="47"/>
    </location>
</feature>
<dbReference type="Proteomes" id="UP000585050">
    <property type="component" value="Unassembled WGS sequence"/>
</dbReference>
<evidence type="ECO:0000256" key="2">
    <source>
        <dbReference type="SAM" id="SignalP"/>
    </source>
</evidence>
<protein>
    <recommendedName>
        <fullName evidence="5">Outer membrane protein beta-barrel domain-containing protein</fullName>
    </recommendedName>
</protein>
<sequence>MRQFLAFCCLLLLMTTQAIAQHETPSSEHDSSSPKSQKVHGREEAHGSLKHHRVALIWGHGYIPKGFNNYTEVRTLIIPVIGLDYEYWFSHKFAIGISNDLELSNYVIEVSHEEEELEREYVYVGALMAYYEFAHLWAIGIGPGIEMEKNRNFFVVKTSIEKEFPIKGEGGWDVTPMFSYEFKSSNGHGVYDAMCFAIAIGKRF</sequence>
<keyword evidence="4" id="KW-1185">Reference proteome</keyword>
<dbReference type="RefSeq" id="WP_168880931.1">
    <property type="nucleotide sequence ID" value="NZ_JABAIL010000001.1"/>
</dbReference>
<evidence type="ECO:0000313" key="3">
    <source>
        <dbReference type="EMBL" id="NLR90223.1"/>
    </source>
</evidence>
<dbReference type="EMBL" id="JABAIL010000001">
    <property type="protein sequence ID" value="NLR90223.1"/>
    <property type="molecule type" value="Genomic_DNA"/>
</dbReference>
<reference evidence="3 4" key="1">
    <citation type="submission" date="2020-04" db="EMBL/GenBank/DDBJ databases">
        <title>Flammeovirga sp. SR4, a novel species isolated from seawater.</title>
        <authorList>
            <person name="Wang X."/>
        </authorList>
    </citation>
    <scope>NUCLEOTIDE SEQUENCE [LARGE SCALE GENOMIC DNA]</scope>
    <source>
        <strain evidence="3 4">SR4</strain>
    </source>
</reference>
<gene>
    <name evidence="3" type="ORF">HGP29_03350</name>
</gene>
<keyword evidence="2" id="KW-0732">Signal</keyword>
<evidence type="ECO:0000256" key="1">
    <source>
        <dbReference type="SAM" id="MobiDB-lite"/>
    </source>
</evidence>
<feature type="chain" id="PRO_5030779246" description="Outer membrane protein beta-barrel domain-containing protein" evidence="2">
    <location>
        <begin position="21"/>
        <end position="204"/>
    </location>
</feature>
<feature type="signal peptide" evidence="2">
    <location>
        <begin position="1"/>
        <end position="20"/>
    </location>
</feature>
<organism evidence="3 4">
    <name type="scientific">Flammeovirga agarivorans</name>
    <dbReference type="NCBI Taxonomy" id="2726742"/>
    <lineage>
        <taxon>Bacteria</taxon>
        <taxon>Pseudomonadati</taxon>
        <taxon>Bacteroidota</taxon>
        <taxon>Cytophagia</taxon>
        <taxon>Cytophagales</taxon>
        <taxon>Flammeovirgaceae</taxon>
        <taxon>Flammeovirga</taxon>
    </lineage>
</organism>